<organism evidence="1 2">
    <name type="scientific">Liparis tanakae</name>
    <name type="common">Tanaka's snailfish</name>
    <dbReference type="NCBI Taxonomy" id="230148"/>
    <lineage>
        <taxon>Eukaryota</taxon>
        <taxon>Metazoa</taxon>
        <taxon>Chordata</taxon>
        <taxon>Craniata</taxon>
        <taxon>Vertebrata</taxon>
        <taxon>Euteleostomi</taxon>
        <taxon>Actinopterygii</taxon>
        <taxon>Neopterygii</taxon>
        <taxon>Teleostei</taxon>
        <taxon>Neoteleostei</taxon>
        <taxon>Acanthomorphata</taxon>
        <taxon>Eupercaria</taxon>
        <taxon>Perciformes</taxon>
        <taxon>Cottioidei</taxon>
        <taxon>Cottales</taxon>
        <taxon>Liparidae</taxon>
        <taxon>Liparis</taxon>
    </lineage>
</organism>
<protein>
    <submittedName>
        <fullName evidence="1">Uncharacterized protein</fullName>
    </submittedName>
</protein>
<name>A0A4Z2ES39_9TELE</name>
<dbReference type="Proteomes" id="UP000314294">
    <property type="component" value="Unassembled WGS sequence"/>
</dbReference>
<gene>
    <name evidence="1" type="ORF">EYF80_058214</name>
</gene>
<dbReference type="EMBL" id="SRLO01003282">
    <property type="protein sequence ID" value="TNN31629.1"/>
    <property type="molecule type" value="Genomic_DNA"/>
</dbReference>
<dbReference type="AlphaFoldDB" id="A0A4Z2ES39"/>
<keyword evidence="2" id="KW-1185">Reference proteome</keyword>
<sequence length="191" mass="21351">MSNIEWGQIDPKGHTRLHRVYRLGFGLRSLKKTHRDSKGILKGNSVQNNPTRGHRLLYGCAWCVVRGAWCVVRERPVLQGDCAVVGLGGGKSSVKLTLHMSLPQQQKWYVPFWICGGRLVTTQRSSLQLCWSPRPKQWLPTAHRMVVFSGDTRPSPPATRSTSRCCCWSVKAQSLSSPCATVGRRREKVGG</sequence>
<proteinExistence type="predicted"/>
<comment type="caution">
    <text evidence="1">The sequence shown here is derived from an EMBL/GenBank/DDBJ whole genome shotgun (WGS) entry which is preliminary data.</text>
</comment>
<evidence type="ECO:0000313" key="1">
    <source>
        <dbReference type="EMBL" id="TNN31629.1"/>
    </source>
</evidence>
<accession>A0A4Z2ES39</accession>
<reference evidence="1 2" key="1">
    <citation type="submission" date="2019-03" db="EMBL/GenBank/DDBJ databases">
        <title>First draft genome of Liparis tanakae, snailfish: a comprehensive survey of snailfish specific genes.</title>
        <authorList>
            <person name="Kim W."/>
            <person name="Song I."/>
            <person name="Jeong J.-H."/>
            <person name="Kim D."/>
            <person name="Kim S."/>
            <person name="Ryu S."/>
            <person name="Song J.Y."/>
            <person name="Lee S.K."/>
        </authorList>
    </citation>
    <scope>NUCLEOTIDE SEQUENCE [LARGE SCALE GENOMIC DNA]</scope>
    <source>
        <tissue evidence="1">Muscle</tissue>
    </source>
</reference>
<evidence type="ECO:0000313" key="2">
    <source>
        <dbReference type="Proteomes" id="UP000314294"/>
    </source>
</evidence>